<organism evidence="1 2">
    <name type="scientific">Candidatus Taylorbacteria bacterium CG10_big_fil_rev_8_21_14_0_10_41_48</name>
    <dbReference type="NCBI Taxonomy" id="1975024"/>
    <lineage>
        <taxon>Bacteria</taxon>
        <taxon>Candidatus Tayloriibacteriota</taxon>
    </lineage>
</organism>
<evidence type="ECO:0000313" key="2">
    <source>
        <dbReference type="Proteomes" id="UP000228700"/>
    </source>
</evidence>
<accession>A0A2M8LC64</accession>
<dbReference type="Proteomes" id="UP000228700">
    <property type="component" value="Unassembled WGS sequence"/>
</dbReference>
<dbReference type="AlphaFoldDB" id="A0A2M8LC64"/>
<sequence length="170" mass="18475">MKQMLIKNKKRGFAMLFAVLVSSVLLSIGLSIFNLTVKELLLSSSGRESQFSFYAADSGVECVLYWDFKGQDIFATSSSSRSPSPSNPDCAGTSINISPSQTTSDTANTQFSFEIPNTLPSGVSAPYCVTVLISKSVNNNIVTTSIDSRGYNTCDVSDPNRVERALRVRY</sequence>
<evidence type="ECO:0000313" key="1">
    <source>
        <dbReference type="EMBL" id="PJE74183.1"/>
    </source>
</evidence>
<dbReference type="EMBL" id="PFEQ01000009">
    <property type="protein sequence ID" value="PJE74183.1"/>
    <property type="molecule type" value="Genomic_DNA"/>
</dbReference>
<comment type="caution">
    <text evidence="1">The sequence shown here is derived from an EMBL/GenBank/DDBJ whole genome shotgun (WGS) entry which is preliminary data.</text>
</comment>
<reference evidence="2" key="1">
    <citation type="submission" date="2017-09" db="EMBL/GenBank/DDBJ databases">
        <title>Depth-based differentiation of microbial function through sediment-hosted aquifers and enrichment of novel symbionts in the deep terrestrial subsurface.</title>
        <authorList>
            <person name="Probst A.J."/>
            <person name="Ladd B."/>
            <person name="Jarett J.K."/>
            <person name="Geller-Mcgrath D.E."/>
            <person name="Sieber C.M.K."/>
            <person name="Emerson J.B."/>
            <person name="Anantharaman K."/>
            <person name="Thomas B.C."/>
            <person name="Malmstrom R."/>
            <person name="Stieglmeier M."/>
            <person name="Klingl A."/>
            <person name="Woyke T."/>
            <person name="Ryan C.M."/>
            <person name="Banfield J.F."/>
        </authorList>
    </citation>
    <scope>NUCLEOTIDE SEQUENCE [LARGE SCALE GENOMIC DNA]</scope>
</reference>
<name>A0A2M8LC64_9BACT</name>
<evidence type="ECO:0008006" key="3">
    <source>
        <dbReference type="Google" id="ProtNLM"/>
    </source>
</evidence>
<gene>
    <name evidence="1" type="ORF">COV01_01635</name>
</gene>
<proteinExistence type="predicted"/>
<protein>
    <recommendedName>
        <fullName evidence="3">Type 4 fimbrial biogenesis protein PilX N-terminal domain-containing protein</fullName>
    </recommendedName>
</protein>